<feature type="region of interest" description="Disordered" evidence="1">
    <location>
        <begin position="212"/>
        <end position="234"/>
    </location>
</feature>
<feature type="compositionally biased region" description="Gly residues" evidence="1">
    <location>
        <begin position="225"/>
        <end position="234"/>
    </location>
</feature>
<dbReference type="PROSITE" id="PS51257">
    <property type="entry name" value="PROKAR_LIPOPROTEIN"/>
    <property type="match status" value="1"/>
</dbReference>
<proteinExistence type="predicted"/>
<accession>A0A382IZ60</accession>
<gene>
    <name evidence="2" type="ORF">METZ01_LOCUS257513</name>
</gene>
<evidence type="ECO:0000256" key="1">
    <source>
        <dbReference type="SAM" id="MobiDB-lite"/>
    </source>
</evidence>
<name>A0A382IZ60_9ZZZZ</name>
<organism evidence="2">
    <name type="scientific">marine metagenome</name>
    <dbReference type="NCBI Taxonomy" id="408172"/>
    <lineage>
        <taxon>unclassified sequences</taxon>
        <taxon>metagenomes</taxon>
        <taxon>ecological metagenomes</taxon>
    </lineage>
</organism>
<protein>
    <submittedName>
        <fullName evidence="2">Uncharacterized protein</fullName>
    </submittedName>
</protein>
<sequence>MALRRGHNQARKWLLTGASIAIFAVIGGCASTSSSSGGSYGPPLIPEGKGRLMIQAGNIHEVNFYVIDEETGEEVHAESPRISGSSPIGYESGYRSMPQFVDLDPGKYLVVVNTDIDDSVEKEIEVLMGQDVYASIPVGRFQVIFSDAQGRSQVPFLIYDYNLRTMLGRGMTSTEVRYFIVPVGEYKVRIENSPTGLDEIRPVQVSMGQTQNILIGPPPSPAQPGEGGTEAGQP</sequence>
<dbReference type="AlphaFoldDB" id="A0A382IZ60"/>
<dbReference type="EMBL" id="UINC01070481">
    <property type="protein sequence ID" value="SVC04659.1"/>
    <property type="molecule type" value="Genomic_DNA"/>
</dbReference>
<reference evidence="2" key="1">
    <citation type="submission" date="2018-05" db="EMBL/GenBank/DDBJ databases">
        <authorList>
            <person name="Lanie J.A."/>
            <person name="Ng W.-L."/>
            <person name="Kazmierczak K.M."/>
            <person name="Andrzejewski T.M."/>
            <person name="Davidsen T.M."/>
            <person name="Wayne K.J."/>
            <person name="Tettelin H."/>
            <person name="Glass J.I."/>
            <person name="Rusch D."/>
            <person name="Podicherti R."/>
            <person name="Tsui H.-C.T."/>
            <person name="Winkler M.E."/>
        </authorList>
    </citation>
    <scope>NUCLEOTIDE SEQUENCE</scope>
</reference>
<evidence type="ECO:0000313" key="2">
    <source>
        <dbReference type="EMBL" id="SVC04659.1"/>
    </source>
</evidence>